<organism evidence="2">
    <name type="scientific">Cuerna arida</name>
    <dbReference type="NCBI Taxonomy" id="1464854"/>
    <lineage>
        <taxon>Eukaryota</taxon>
        <taxon>Metazoa</taxon>
        <taxon>Ecdysozoa</taxon>
        <taxon>Arthropoda</taxon>
        <taxon>Hexapoda</taxon>
        <taxon>Insecta</taxon>
        <taxon>Pterygota</taxon>
        <taxon>Neoptera</taxon>
        <taxon>Paraneoptera</taxon>
        <taxon>Hemiptera</taxon>
        <taxon>Auchenorrhyncha</taxon>
        <taxon>Membracoidea</taxon>
        <taxon>Cicadellidae</taxon>
        <taxon>Cicadellinae</taxon>
        <taxon>Proconiini</taxon>
        <taxon>Cuerna</taxon>
    </lineage>
</organism>
<feature type="compositionally biased region" description="Polar residues" evidence="1">
    <location>
        <begin position="1"/>
        <end position="14"/>
    </location>
</feature>
<protein>
    <submittedName>
        <fullName evidence="2">Uncharacterized protein</fullName>
    </submittedName>
</protein>
<dbReference type="AlphaFoldDB" id="A0A1B6GXQ2"/>
<feature type="non-terminal residue" evidence="2">
    <location>
        <position position="319"/>
    </location>
</feature>
<accession>A0A1B6GXQ2</accession>
<sequence length="319" mass="36080">NNNSHESIDQQNQPEEQEHQVNKSIVGTATTVLSPIYIRRNTTKLVLQPHSKLPFSYNPQRRKTNLNNFDVKVPSLHTPTPQLAVNVLEPQPVETATPSMVLTDQKIVNEVRIPQTANNTDLNVTSSVPTVDNLTTTLIHPSMVMQDWMDISELYKNTMNENVLPSVSNRPPPSDVGMIDDVSVPQDTASVSVLQAANWILGMKKRLEEEEKNKTERYKDYIKQYLGGESDSVYLGKKEDGSSVMKINKQDNILEELKNLMMSYFTVMNFTDKKGTAGNNSFLEVESIKNATNIFELMEMSSQLVKFNLQMKKQTNSKE</sequence>
<feature type="region of interest" description="Disordered" evidence="1">
    <location>
        <begin position="1"/>
        <end position="22"/>
    </location>
</feature>
<feature type="non-terminal residue" evidence="2">
    <location>
        <position position="1"/>
    </location>
</feature>
<proteinExistence type="predicted"/>
<reference evidence="2" key="1">
    <citation type="submission" date="2015-11" db="EMBL/GenBank/DDBJ databases">
        <title>De novo transcriptome assembly of four potential Pierce s Disease insect vectors from Arizona vineyards.</title>
        <authorList>
            <person name="Tassone E.E."/>
        </authorList>
    </citation>
    <scope>NUCLEOTIDE SEQUENCE</scope>
</reference>
<evidence type="ECO:0000313" key="2">
    <source>
        <dbReference type="EMBL" id="JAS67172.1"/>
    </source>
</evidence>
<gene>
    <name evidence="2" type="ORF">g.10586</name>
</gene>
<evidence type="ECO:0000256" key="1">
    <source>
        <dbReference type="SAM" id="MobiDB-lite"/>
    </source>
</evidence>
<dbReference type="EMBL" id="GECZ01002597">
    <property type="protein sequence ID" value="JAS67172.1"/>
    <property type="molecule type" value="Transcribed_RNA"/>
</dbReference>
<name>A0A1B6GXQ2_9HEMI</name>